<evidence type="ECO:0000256" key="3">
    <source>
        <dbReference type="ARBA" id="ARBA00023125"/>
    </source>
</evidence>
<dbReference type="Gramene" id="Potri.006G148800.2.v4.1">
    <property type="protein sequence ID" value="Potri.006G148800.2.v4.1"/>
    <property type="gene ID" value="Potri.006G148800.v4.1"/>
</dbReference>
<evidence type="ECO:0000259" key="8">
    <source>
        <dbReference type="PROSITE" id="PS50888"/>
    </source>
</evidence>
<keyword evidence="5" id="KW-0539">Nucleus</keyword>
<feature type="domain" description="BHLH" evidence="8">
    <location>
        <begin position="403"/>
        <end position="452"/>
    </location>
</feature>
<dbReference type="OrthoDB" id="5778525at2759"/>
<keyword evidence="4" id="KW-0804">Transcription</keyword>
<dbReference type="InterPro" id="IPR011598">
    <property type="entry name" value="bHLH_dom"/>
</dbReference>
<dbReference type="SMR" id="A0A3N7FZ36"/>
<dbReference type="InterPro" id="IPR055478">
    <property type="entry name" value="DUF7050"/>
</dbReference>
<keyword evidence="6" id="KW-0175">Coiled coil</keyword>
<keyword evidence="3" id="KW-0238">DNA-binding</keyword>
<evidence type="ECO:0000256" key="1">
    <source>
        <dbReference type="ARBA" id="ARBA00004123"/>
    </source>
</evidence>
<dbReference type="CDD" id="cd11393">
    <property type="entry name" value="bHLH_AtbHLH_like"/>
    <property type="match status" value="1"/>
</dbReference>
<dbReference type="InterPro" id="IPR044658">
    <property type="entry name" value="bHLH92/bHLH041-like"/>
</dbReference>
<evidence type="ECO:0000256" key="2">
    <source>
        <dbReference type="ARBA" id="ARBA00023015"/>
    </source>
</evidence>
<dbReference type="PANTHER" id="PTHR46665">
    <property type="entry name" value="TRANSCRIPTION FACTOR BHLH041-RELATED-RELATED"/>
    <property type="match status" value="1"/>
</dbReference>
<dbReference type="GO" id="GO:0005634">
    <property type="term" value="C:nucleus"/>
    <property type="evidence" value="ECO:0000318"/>
    <property type="project" value="GO_Central"/>
</dbReference>
<dbReference type="SUPFAM" id="SSF47459">
    <property type="entry name" value="HLH, helix-loop-helix DNA-binding domain"/>
    <property type="match status" value="1"/>
</dbReference>
<evidence type="ECO:0000256" key="4">
    <source>
        <dbReference type="ARBA" id="ARBA00023163"/>
    </source>
</evidence>
<dbReference type="Gene3D" id="4.10.280.10">
    <property type="entry name" value="Helix-loop-helix DNA-binding domain"/>
    <property type="match status" value="1"/>
</dbReference>
<dbReference type="GO" id="GO:0046983">
    <property type="term" value="F:protein dimerization activity"/>
    <property type="evidence" value="ECO:0007669"/>
    <property type="project" value="InterPro"/>
</dbReference>
<proteinExistence type="predicted"/>
<dbReference type="EMBL" id="CM009295">
    <property type="protein sequence ID" value="RQO91751.1"/>
    <property type="molecule type" value="Genomic_DNA"/>
</dbReference>
<dbReference type="InParanoid" id="A0A3N7FZ36"/>
<evidence type="ECO:0000256" key="6">
    <source>
        <dbReference type="SAM" id="Coils"/>
    </source>
</evidence>
<feature type="coiled-coil region" evidence="6">
    <location>
        <begin position="442"/>
        <end position="476"/>
    </location>
</feature>
<name>A0A3N7FZ36_POPTR</name>
<dbReference type="Pfam" id="PF23133">
    <property type="entry name" value="DUF7050"/>
    <property type="match status" value="1"/>
</dbReference>
<dbReference type="PANTHER" id="PTHR46665:SF1">
    <property type="entry name" value="SPERMATOGENESIS- AND OOGENESIS-SPECIFIC BASIC HELIX-LOOP-HELIX-CONTAINING PROTEIN 1"/>
    <property type="match status" value="1"/>
</dbReference>
<dbReference type="InterPro" id="IPR045239">
    <property type="entry name" value="bHLH95_bHLH"/>
</dbReference>
<accession>A0A3N7FZ36</accession>
<feature type="region of interest" description="Disordered" evidence="7">
    <location>
        <begin position="255"/>
        <end position="276"/>
    </location>
</feature>
<protein>
    <recommendedName>
        <fullName evidence="8">BHLH domain-containing protein</fullName>
    </recommendedName>
</protein>
<dbReference type="Pfam" id="PF00010">
    <property type="entry name" value="HLH"/>
    <property type="match status" value="1"/>
</dbReference>
<reference evidence="9 10" key="1">
    <citation type="journal article" date="2006" name="Science">
        <title>The genome of black cottonwood, Populus trichocarpa (Torr. &amp; Gray).</title>
        <authorList>
            <person name="Tuskan G.A."/>
            <person name="Difazio S."/>
            <person name="Jansson S."/>
            <person name="Bohlmann J."/>
            <person name="Grigoriev I."/>
            <person name="Hellsten U."/>
            <person name="Putnam N."/>
            <person name="Ralph S."/>
            <person name="Rombauts S."/>
            <person name="Salamov A."/>
            <person name="Schein J."/>
            <person name="Sterck L."/>
            <person name="Aerts A."/>
            <person name="Bhalerao R.R."/>
            <person name="Bhalerao R.P."/>
            <person name="Blaudez D."/>
            <person name="Boerjan W."/>
            <person name="Brun A."/>
            <person name="Brunner A."/>
            <person name="Busov V."/>
            <person name="Campbell M."/>
            <person name="Carlson J."/>
            <person name="Chalot M."/>
            <person name="Chapman J."/>
            <person name="Chen G.L."/>
            <person name="Cooper D."/>
            <person name="Coutinho P.M."/>
            <person name="Couturier J."/>
            <person name="Covert S."/>
            <person name="Cronk Q."/>
            <person name="Cunningham R."/>
            <person name="Davis J."/>
            <person name="Degroeve S."/>
            <person name="Dejardin A."/>
            <person name="Depamphilis C."/>
            <person name="Detter J."/>
            <person name="Dirks B."/>
            <person name="Dubchak I."/>
            <person name="Duplessis S."/>
            <person name="Ehlting J."/>
            <person name="Ellis B."/>
            <person name="Gendler K."/>
            <person name="Goodstein D."/>
            <person name="Gribskov M."/>
            <person name="Grimwood J."/>
            <person name="Groover A."/>
            <person name="Gunter L."/>
            <person name="Hamberger B."/>
            <person name="Heinze B."/>
            <person name="Helariutta Y."/>
            <person name="Henrissat B."/>
            <person name="Holligan D."/>
            <person name="Holt R."/>
            <person name="Huang W."/>
            <person name="Islam-Faridi N."/>
            <person name="Jones S."/>
            <person name="Jones-Rhoades M."/>
            <person name="Jorgensen R."/>
            <person name="Joshi C."/>
            <person name="Kangasjarvi J."/>
            <person name="Karlsson J."/>
            <person name="Kelleher C."/>
            <person name="Kirkpatrick R."/>
            <person name="Kirst M."/>
            <person name="Kohler A."/>
            <person name="Kalluri U."/>
            <person name="Larimer F."/>
            <person name="Leebens-Mack J."/>
            <person name="Leple J.C."/>
            <person name="Locascio P."/>
            <person name="Lou Y."/>
            <person name="Lucas S."/>
            <person name="Martin F."/>
            <person name="Montanini B."/>
            <person name="Napoli C."/>
            <person name="Nelson D.R."/>
            <person name="Nelson C."/>
            <person name="Nieminen K."/>
            <person name="Nilsson O."/>
            <person name="Pereda V."/>
            <person name="Peter G."/>
            <person name="Philippe R."/>
            <person name="Pilate G."/>
            <person name="Poliakov A."/>
            <person name="Razumovskaya J."/>
            <person name="Richardson P."/>
            <person name="Rinaldi C."/>
            <person name="Ritland K."/>
            <person name="Rouze P."/>
            <person name="Ryaboy D."/>
            <person name="Schmutz J."/>
            <person name="Schrader J."/>
            <person name="Segerman B."/>
            <person name="Shin H."/>
            <person name="Siddiqui A."/>
            <person name="Sterky F."/>
            <person name="Terry A."/>
            <person name="Tsai C.J."/>
            <person name="Uberbacher E."/>
            <person name="Unneberg P."/>
            <person name="Vahala J."/>
            <person name="Wall K."/>
            <person name="Wessler S."/>
            <person name="Yang G."/>
            <person name="Yin T."/>
            <person name="Douglas C."/>
            <person name="Marra M."/>
            <person name="Sandberg G."/>
            <person name="Van de Peer Y."/>
            <person name="Rokhsar D."/>
        </authorList>
    </citation>
    <scope>NUCLEOTIDE SEQUENCE [LARGE SCALE GENOMIC DNA]</scope>
    <source>
        <strain evidence="10">cv. Nisqually</strain>
    </source>
</reference>
<dbReference type="SMART" id="SM00353">
    <property type="entry name" value="HLH"/>
    <property type="match status" value="1"/>
</dbReference>
<organism evidence="9 10">
    <name type="scientific">Populus trichocarpa</name>
    <name type="common">Western balsam poplar</name>
    <name type="synonym">Populus balsamifera subsp. trichocarpa</name>
    <dbReference type="NCBI Taxonomy" id="3694"/>
    <lineage>
        <taxon>Eukaryota</taxon>
        <taxon>Viridiplantae</taxon>
        <taxon>Streptophyta</taxon>
        <taxon>Embryophyta</taxon>
        <taxon>Tracheophyta</taxon>
        <taxon>Spermatophyta</taxon>
        <taxon>Magnoliopsida</taxon>
        <taxon>eudicotyledons</taxon>
        <taxon>Gunneridae</taxon>
        <taxon>Pentapetalae</taxon>
        <taxon>rosids</taxon>
        <taxon>fabids</taxon>
        <taxon>Malpighiales</taxon>
        <taxon>Salicaceae</taxon>
        <taxon>Saliceae</taxon>
        <taxon>Populus</taxon>
    </lineage>
</organism>
<comment type="subcellular location">
    <subcellularLocation>
        <location evidence="1">Nucleus</location>
    </subcellularLocation>
</comment>
<evidence type="ECO:0000256" key="5">
    <source>
        <dbReference type="ARBA" id="ARBA00023242"/>
    </source>
</evidence>
<dbReference type="AlphaFoldDB" id="A0A3N7FZ36"/>
<keyword evidence="10" id="KW-1185">Reference proteome</keyword>
<dbReference type="GO" id="GO:0000976">
    <property type="term" value="F:transcription cis-regulatory region binding"/>
    <property type="evidence" value="ECO:0000318"/>
    <property type="project" value="GO_Central"/>
</dbReference>
<evidence type="ECO:0000313" key="10">
    <source>
        <dbReference type="Proteomes" id="UP000006729"/>
    </source>
</evidence>
<dbReference type="PROSITE" id="PS50888">
    <property type="entry name" value="BHLH"/>
    <property type="match status" value="1"/>
</dbReference>
<dbReference type="FunCoup" id="A0A3N7FZ36">
    <property type="interactions" value="142"/>
</dbReference>
<dbReference type="InterPro" id="IPR036638">
    <property type="entry name" value="HLH_DNA-bd_sf"/>
</dbReference>
<dbReference type="STRING" id="3694.A0A3N7FZ36"/>
<dbReference type="Pfam" id="PF23132">
    <property type="entry name" value="DUF7049"/>
    <property type="match status" value="1"/>
</dbReference>
<dbReference type="OMA" id="TAIFMGC"/>
<keyword evidence="2" id="KW-0805">Transcription regulation</keyword>
<sequence length="582" mass="66167">MMDAVFLLSEVERANFLRYFMQCFGSTYICLWSYLPQPSNYLFFWDGYYHEESNQPSSSSGSVARMLFDQYRQERFFAVNDRVPGVAFKNKIPFIELKEFELQRSASTDAQRRFYQEARIKTAVFMGCNSGEIELGWSNATHQFNIENEMRNWFPKDFSRQSPLRELPLVVDPNIPSSSSSSLRSLSMDSPEISSLIFTIPSSSHMPEAHREAPSLLPPILPSTSSPLQHTLQLLQPVLPTPTGNILQQVLQSLQQEPSPQQQAIQSSQSTPSTTSLLQEAMQPLQAIQSSTSPHQQALQAFALERNIQLPTPESEDAVMTRAILAVLTFPSPSSSSSSHSLPHMHRVRQGASAFNNYRSALAPKTQTRASLHRHSMLTRVITYYRRLNIERREHMLGGRPSSTQLHHMISERKRREKINESFKALRSILPPEAKKDKASILTRTREYLTSLKAQVEELTRKNQKLEAQLSKAAVSQVRDSSYERLDVRVTHISESTSEQRIIDLVVNLRGESPILDTVITRILEFLRQVTDVSLISIEASTHTAESTSFNRVILRLNIEGTDWDESGFQEAVKRVVEDLAR</sequence>
<dbReference type="Proteomes" id="UP000006729">
    <property type="component" value="Chromosome 6"/>
</dbReference>
<evidence type="ECO:0000313" key="9">
    <source>
        <dbReference type="EMBL" id="RQO91751.1"/>
    </source>
</evidence>
<gene>
    <name evidence="9" type="ORF">POPTR_006G148800</name>
</gene>
<dbReference type="InterPro" id="IPR055477">
    <property type="entry name" value="DUF7049"/>
</dbReference>
<evidence type="ECO:0000256" key="7">
    <source>
        <dbReference type="SAM" id="MobiDB-lite"/>
    </source>
</evidence>